<organism evidence="4 5">
    <name type="scientific">Mycetocola manganoxydans</name>
    <dbReference type="NCBI Taxonomy" id="699879"/>
    <lineage>
        <taxon>Bacteria</taxon>
        <taxon>Bacillati</taxon>
        <taxon>Actinomycetota</taxon>
        <taxon>Actinomycetes</taxon>
        <taxon>Micrococcales</taxon>
        <taxon>Microbacteriaceae</taxon>
        <taxon>Mycetocola</taxon>
    </lineage>
</organism>
<dbReference type="EMBL" id="RCUV01000022">
    <property type="protein sequence ID" value="RLP68284.1"/>
    <property type="molecule type" value="Genomic_DNA"/>
</dbReference>
<protein>
    <recommendedName>
        <fullName evidence="6">Alpha/beta-hydrolase catalytic domain-containing protein</fullName>
    </recommendedName>
</protein>
<gene>
    <name evidence="4" type="ORF">D9V29_14055</name>
</gene>
<reference evidence="4 5" key="1">
    <citation type="submission" date="2018-10" db="EMBL/GenBank/DDBJ databases">
        <authorList>
            <person name="Li J."/>
        </authorList>
    </citation>
    <scope>NUCLEOTIDE SEQUENCE [LARGE SCALE GENOMIC DNA]</scope>
    <source>
        <strain evidence="4 5">CCTCC AB209002</strain>
    </source>
</reference>
<sequence length="534" mass="57782">MPTLIPRPWPMQAGLSAVCVIVGYAIGALIGWGFRASSRRWGWHPRRRWRLWLWAGLGAVWLVAVAGGALAWTQWQNVQRDVMGMPRLDLAAPALMIGGAALAVILLLLVGRLLRRALGALVRYSRRVGRGHPAAPAVALAGMALVVLVCGMLAFEGLTRLATWHYGAENDSSEAGIAQPRSPEVSGSPDSLVPWSSLGRQGRTFVSETTTPAELAAFNGDAPLVSPVRVYAGIKSADTLEARASLAVRELERAGGFDRAVIAVWIPTGTGWMISESADALEQLYGGNSAIVGIQYSVLPSLFTVFMKPGEAAKAGTALFNAVEQRWSELPEDQRPKLLLFGKSLGTEGVEAPFAASDGRSSVGNLVARTDGALIVGATYVNPLLTQLTREREPGSPVWAPVFDQGRSVRFVSGDPHQHAIDSPWLEPRIVYLQHPSDPVPYWGIDAIWKPPEWLDAPRGYGVPAEATWFPIVTAILAVSDQIDQLSPPDGFGHNYGTDYVQGWSTVVPPTGWTAADTRRLEEYLAHHEYDELE</sequence>
<feature type="domain" description="Alpha/beta-hydrolase N-terminal" evidence="3">
    <location>
        <begin position="2"/>
        <end position="208"/>
    </location>
</feature>
<dbReference type="Pfam" id="PF15420">
    <property type="entry name" value="Abhydrolase_9_N"/>
    <property type="match status" value="1"/>
</dbReference>
<feature type="transmembrane region" description="Helical" evidence="1">
    <location>
        <begin position="51"/>
        <end position="72"/>
    </location>
</feature>
<keyword evidence="1" id="KW-0472">Membrane</keyword>
<feature type="transmembrane region" description="Helical" evidence="1">
    <location>
        <begin position="134"/>
        <end position="155"/>
    </location>
</feature>
<feature type="domain" description="Alpha/beta-hydrolase catalytic" evidence="2">
    <location>
        <begin position="228"/>
        <end position="521"/>
    </location>
</feature>
<evidence type="ECO:0000313" key="5">
    <source>
        <dbReference type="Proteomes" id="UP000270299"/>
    </source>
</evidence>
<dbReference type="Proteomes" id="UP000270299">
    <property type="component" value="Unassembled WGS sequence"/>
</dbReference>
<keyword evidence="5" id="KW-1185">Reference proteome</keyword>
<name>A0A3L6ZJW5_9MICO</name>
<evidence type="ECO:0000313" key="4">
    <source>
        <dbReference type="EMBL" id="RLP68284.1"/>
    </source>
</evidence>
<comment type="caution">
    <text evidence="4">The sequence shown here is derived from an EMBL/GenBank/DDBJ whole genome shotgun (WGS) entry which is preliminary data.</text>
</comment>
<evidence type="ECO:0008006" key="6">
    <source>
        <dbReference type="Google" id="ProtNLM"/>
    </source>
</evidence>
<evidence type="ECO:0000259" key="2">
    <source>
        <dbReference type="Pfam" id="PF10081"/>
    </source>
</evidence>
<proteinExistence type="predicted"/>
<dbReference type="RefSeq" id="WP_121673967.1">
    <property type="nucleotide sequence ID" value="NZ_RCUV01000022.1"/>
</dbReference>
<dbReference type="InterPro" id="IPR027787">
    <property type="entry name" value="Alpha/beta-hydrolase_catalytic"/>
</dbReference>
<keyword evidence="1" id="KW-0812">Transmembrane</keyword>
<evidence type="ECO:0000256" key="1">
    <source>
        <dbReference type="SAM" id="Phobius"/>
    </source>
</evidence>
<dbReference type="OrthoDB" id="4397445at2"/>
<dbReference type="InterPro" id="IPR027788">
    <property type="entry name" value="Alpha/beta-hydrolase_N_dom"/>
</dbReference>
<dbReference type="AlphaFoldDB" id="A0A3L6ZJW5"/>
<accession>A0A3L6ZJW5</accession>
<dbReference type="Pfam" id="PF10081">
    <property type="entry name" value="Abhydrolase_9"/>
    <property type="match status" value="1"/>
</dbReference>
<keyword evidence="1" id="KW-1133">Transmembrane helix</keyword>
<feature type="transmembrane region" description="Helical" evidence="1">
    <location>
        <begin position="12"/>
        <end position="30"/>
    </location>
</feature>
<evidence type="ECO:0000259" key="3">
    <source>
        <dbReference type="Pfam" id="PF15420"/>
    </source>
</evidence>
<feature type="transmembrane region" description="Helical" evidence="1">
    <location>
        <begin position="92"/>
        <end position="114"/>
    </location>
</feature>